<comment type="caution">
    <text evidence="9">The sequence shown here is derived from an EMBL/GenBank/DDBJ whole genome shotgun (WGS) entry which is preliminary data.</text>
</comment>
<dbReference type="OrthoDB" id="8953821at2"/>
<feature type="transmembrane region" description="Helical" evidence="7">
    <location>
        <begin position="373"/>
        <end position="397"/>
    </location>
</feature>
<feature type="domain" description="Major facilitator superfamily (MFS) profile" evidence="8">
    <location>
        <begin position="19"/>
        <end position="429"/>
    </location>
</feature>
<feature type="transmembrane region" description="Helical" evidence="7">
    <location>
        <begin position="281"/>
        <end position="298"/>
    </location>
</feature>
<keyword evidence="5 7" id="KW-1133">Transmembrane helix</keyword>
<keyword evidence="4 7" id="KW-0812">Transmembrane</keyword>
<organism evidence="9 10">
    <name type="scientific">Georgenia thermotolerans</name>
    <dbReference type="NCBI Taxonomy" id="527326"/>
    <lineage>
        <taxon>Bacteria</taxon>
        <taxon>Bacillati</taxon>
        <taxon>Actinomycetota</taxon>
        <taxon>Actinomycetes</taxon>
        <taxon>Micrococcales</taxon>
        <taxon>Bogoriellaceae</taxon>
        <taxon>Georgenia</taxon>
    </lineage>
</organism>
<dbReference type="InterPro" id="IPR020846">
    <property type="entry name" value="MFS_dom"/>
</dbReference>
<dbReference type="Proteomes" id="UP000451860">
    <property type="component" value="Unassembled WGS sequence"/>
</dbReference>
<proteinExistence type="predicted"/>
<evidence type="ECO:0000259" key="8">
    <source>
        <dbReference type="PROSITE" id="PS50850"/>
    </source>
</evidence>
<sequence>MKDHHMPVAPTHEKTPRKAALASWIGSALEYYDFAVYGTAAALVLNHLFFSEDASPVVAVLLSMGTVGVAYVVRPLGAMLMGPLADRFGRKFVLMLTLFLMGGATFAIGCLPTYDQVGALAPALLVLCRILQGLSASGEQASAISMSLEHSDEDRRAFTTSWTLQGTQFGTLLATAIFIPFTLLPDEILFSWGWRVPFWLSAFVVVTAYIIRRSLEEPPAFHEAREVTAQQTPLAATFRHHKAAVLRIAAAAMINTVNMVFTVFSVSYATNGVGLERSTMLWVPVAANAVALGAIPLAARLADRVGRKRVFVTGVVGSAVLMYPYLAAISAGNWGLVFAFGVLMSGMLYSLANGIWPSFYAEMFPTRVRATGLALGTQIGFAVSGGLAPAMATYLAGPDLQSWIGPAVFVSAMCVISALAALTAKETAHRTLDEIDELQGRRTGEVPAVAAPAVAG</sequence>
<keyword evidence="2" id="KW-0813">Transport</keyword>
<dbReference type="PROSITE" id="PS50850">
    <property type="entry name" value="MFS"/>
    <property type="match status" value="1"/>
</dbReference>
<dbReference type="InterPro" id="IPR036259">
    <property type="entry name" value="MFS_trans_sf"/>
</dbReference>
<evidence type="ECO:0000256" key="5">
    <source>
        <dbReference type="ARBA" id="ARBA00022989"/>
    </source>
</evidence>
<dbReference type="CDD" id="cd17369">
    <property type="entry name" value="MFS_ShiA_like"/>
    <property type="match status" value="1"/>
</dbReference>
<evidence type="ECO:0000256" key="6">
    <source>
        <dbReference type="ARBA" id="ARBA00023136"/>
    </source>
</evidence>
<feature type="transmembrane region" description="Helical" evidence="7">
    <location>
        <begin position="334"/>
        <end position="352"/>
    </location>
</feature>
<dbReference type="GO" id="GO:0005886">
    <property type="term" value="C:plasma membrane"/>
    <property type="evidence" value="ECO:0007669"/>
    <property type="project" value="UniProtKB-SubCell"/>
</dbReference>
<feature type="transmembrane region" description="Helical" evidence="7">
    <location>
        <begin position="192"/>
        <end position="211"/>
    </location>
</feature>
<dbReference type="PROSITE" id="PS00216">
    <property type="entry name" value="SUGAR_TRANSPORT_1"/>
    <property type="match status" value="2"/>
</dbReference>
<evidence type="ECO:0000256" key="4">
    <source>
        <dbReference type="ARBA" id="ARBA00022692"/>
    </source>
</evidence>
<dbReference type="SUPFAM" id="SSF103473">
    <property type="entry name" value="MFS general substrate transporter"/>
    <property type="match status" value="1"/>
</dbReference>
<reference evidence="9 10" key="1">
    <citation type="submission" date="2019-10" db="EMBL/GenBank/DDBJ databases">
        <title>Georgenia wutianyii sp. nov. and Georgenia yuyongxinii sp. nov. isolated from plateau pika (Ochotona curzoniae) in the Qinghai-Tibet plateau of China.</title>
        <authorList>
            <person name="Tian Z."/>
        </authorList>
    </citation>
    <scope>NUCLEOTIDE SEQUENCE [LARGE SCALE GENOMIC DNA]</scope>
    <source>
        <strain evidence="9 10">DSM 21501</strain>
    </source>
</reference>
<keyword evidence="3" id="KW-1003">Cell membrane</keyword>
<feature type="transmembrane region" description="Helical" evidence="7">
    <location>
        <begin position="403"/>
        <end position="422"/>
    </location>
</feature>
<dbReference type="Gene3D" id="1.20.1250.20">
    <property type="entry name" value="MFS general substrate transporter like domains"/>
    <property type="match status" value="2"/>
</dbReference>
<dbReference type="Pfam" id="PF00083">
    <property type="entry name" value="Sugar_tr"/>
    <property type="match status" value="2"/>
</dbReference>
<evidence type="ECO:0000256" key="2">
    <source>
        <dbReference type="ARBA" id="ARBA00022448"/>
    </source>
</evidence>
<dbReference type="PANTHER" id="PTHR43045">
    <property type="entry name" value="SHIKIMATE TRANSPORTER"/>
    <property type="match status" value="1"/>
</dbReference>
<evidence type="ECO:0000256" key="1">
    <source>
        <dbReference type="ARBA" id="ARBA00004651"/>
    </source>
</evidence>
<feature type="transmembrane region" description="Helical" evidence="7">
    <location>
        <begin position="21"/>
        <end position="45"/>
    </location>
</feature>
<dbReference type="InterPro" id="IPR005829">
    <property type="entry name" value="Sugar_transporter_CS"/>
</dbReference>
<gene>
    <name evidence="9" type="ORF">GB883_11590</name>
</gene>
<feature type="transmembrane region" description="Helical" evidence="7">
    <location>
        <begin position="248"/>
        <end position="269"/>
    </location>
</feature>
<evidence type="ECO:0000256" key="7">
    <source>
        <dbReference type="SAM" id="Phobius"/>
    </source>
</evidence>
<feature type="transmembrane region" description="Helical" evidence="7">
    <location>
        <begin position="57"/>
        <end position="80"/>
    </location>
</feature>
<name>A0A7J5UPA6_9MICO</name>
<accession>A0A7J5UPA6</accession>
<evidence type="ECO:0000256" key="3">
    <source>
        <dbReference type="ARBA" id="ARBA00022475"/>
    </source>
</evidence>
<comment type="subcellular location">
    <subcellularLocation>
        <location evidence="1">Cell membrane</location>
        <topology evidence="1">Multi-pass membrane protein</topology>
    </subcellularLocation>
</comment>
<evidence type="ECO:0000313" key="10">
    <source>
        <dbReference type="Proteomes" id="UP000451860"/>
    </source>
</evidence>
<dbReference type="InterPro" id="IPR005828">
    <property type="entry name" value="MFS_sugar_transport-like"/>
</dbReference>
<dbReference type="PANTHER" id="PTHR43045:SF1">
    <property type="entry name" value="SHIKIMATE TRANSPORTER"/>
    <property type="match status" value="1"/>
</dbReference>
<evidence type="ECO:0000313" key="9">
    <source>
        <dbReference type="EMBL" id="KAE8763944.1"/>
    </source>
</evidence>
<dbReference type="GO" id="GO:0022857">
    <property type="term" value="F:transmembrane transporter activity"/>
    <property type="evidence" value="ECO:0007669"/>
    <property type="project" value="InterPro"/>
</dbReference>
<keyword evidence="6 7" id="KW-0472">Membrane</keyword>
<keyword evidence="10" id="KW-1185">Reference proteome</keyword>
<dbReference type="AlphaFoldDB" id="A0A7J5UPA6"/>
<protein>
    <submittedName>
        <fullName evidence="9">MFS transporter</fullName>
    </submittedName>
</protein>
<feature type="transmembrane region" description="Helical" evidence="7">
    <location>
        <begin position="92"/>
        <end position="114"/>
    </location>
</feature>
<dbReference type="EMBL" id="WHJE01000049">
    <property type="protein sequence ID" value="KAE8763944.1"/>
    <property type="molecule type" value="Genomic_DNA"/>
</dbReference>
<feature type="transmembrane region" description="Helical" evidence="7">
    <location>
        <begin position="310"/>
        <end position="328"/>
    </location>
</feature>